<evidence type="ECO:0000256" key="2">
    <source>
        <dbReference type="SAM" id="SignalP"/>
    </source>
</evidence>
<evidence type="ECO:0000256" key="1">
    <source>
        <dbReference type="ARBA" id="ARBA00006987"/>
    </source>
</evidence>
<keyword evidence="2" id="KW-0732">Signal</keyword>
<gene>
    <name evidence="3" type="ORF">EDD35_0770</name>
</gene>
<comment type="caution">
    <text evidence="3">The sequence shown here is derived from an EMBL/GenBank/DDBJ whole genome shotgun (WGS) entry which is preliminary data.</text>
</comment>
<dbReference type="CDD" id="cd07012">
    <property type="entry name" value="PBP2_Bug_TTT"/>
    <property type="match status" value="1"/>
</dbReference>
<feature type="chain" id="PRO_5018116293" evidence="2">
    <location>
        <begin position="28"/>
        <end position="331"/>
    </location>
</feature>
<evidence type="ECO:0000313" key="4">
    <source>
        <dbReference type="Proteomes" id="UP000274843"/>
    </source>
</evidence>
<feature type="signal peptide" evidence="2">
    <location>
        <begin position="1"/>
        <end position="27"/>
    </location>
</feature>
<organism evidence="3 4">
    <name type="scientific">Amycolatopsis thermoflava</name>
    <dbReference type="NCBI Taxonomy" id="84480"/>
    <lineage>
        <taxon>Bacteria</taxon>
        <taxon>Bacillati</taxon>
        <taxon>Actinomycetota</taxon>
        <taxon>Actinomycetes</taxon>
        <taxon>Pseudonocardiales</taxon>
        <taxon>Pseudonocardiaceae</taxon>
        <taxon>Amycolatopsis</taxon>
        <taxon>Amycolatopsis methanolica group</taxon>
    </lineage>
</organism>
<dbReference type="PROSITE" id="PS51257">
    <property type="entry name" value="PROKAR_LIPOPROTEIN"/>
    <property type="match status" value="1"/>
</dbReference>
<dbReference type="Pfam" id="PF03401">
    <property type="entry name" value="TctC"/>
    <property type="match status" value="1"/>
</dbReference>
<dbReference type="Gene3D" id="3.40.190.150">
    <property type="entry name" value="Bordetella uptake gene, domain 1"/>
    <property type="match status" value="1"/>
</dbReference>
<sequence>MRRLRASTAVLVSGVLALSACAPPQSAEDSAASYPDRPIELVVPFDPGGGTDLTARVIANALSDELGVPVNVVNKPGAEQVTGVDYVRKSRPDGYTLLADGAASSSIQSFKKDLPFAWDDRTFIGRVTSGAHAYAVAADSPYTTLDQLITALKQDPKKFRTSWSGGATTSDLTLLSLLRDAQVEVGDLTRVPYRSSGDAMQAVVSDLLDFGVGGATATFSLAQSKDLRVLAVTGDKPVAMLGGVPTTAALGHPELDVTYWVGLSGPPGMPAAINDRLEDAIASITRNPDVLKQLDNIGVNGAPLTGQPFADYVRGEVTTFTELRRLAGATG</sequence>
<dbReference type="InterPro" id="IPR005064">
    <property type="entry name" value="BUG"/>
</dbReference>
<dbReference type="PANTHER" id="PTHR42928:SF5">
    <property type="entry name" value="BLR1237 PROTEIN"/>
    <property type="match status" value="1"/>
</dbReference>
<comment type="similarity">
    <text evidence="1">Belongs to the UPF0065 (bug) family.</text>
</comment>
<dbReference type="Proteomes" id="UP000274843">
    <property type="component" value="Unassembled WGS sequence"/>
</dbReference>
<keyword evidence="3" id="KW-0675">Receptor</keyword>
<proteinExistence type="inferred from homology"/>
<dbReference type="SUPFAM" id="SSF53850">
    <property type="entry name" value="Periplasmic binding protein-like II"/>
    <property type="match status" value="1"/>
</dbReference>
<reference evidence="3 4" key="1">
    <citation type="submission" date="2018-11" db="EMBL/GenBank/DDBJ databases">
        <title>Sequencing the genomes of 1000 actinobacteria strains.</title>
        <authorList>
            <person name="Klenk H.-P."/>
        </authorList>
    </citation>
    <scope>NUCLEOTIDE SEQUENCE [LARGE SCALE GENOMIC DNA]</scope>
    <source>
        <strain evidence="3 4">DSM 44348</strain>
    </source>
</reference>
<accession>A0A3N2GPH1</accession>
<dbReference type="GeneID" id="301842242"/>
<dbReference type="AlphaFoldDB" id="A0A3N2GPH1"/>
<evidence type="ECO:0000313" key="3">
    <source>
        <dbReference type="EMBL" id="ROS38491.1"/>
    </source>
</evidence>
<dbReference type="PIRSF" id="PIRSF017082">
    <property type="entry name" value="YflP"/>
    <property type="match status" value="1"/>
</dbReference>
<dbReference type="PANTHER" id="PTHR42928">
    <property type="entry name" value="TRICARBOXYLATE-BINDING PROTEIN"/>
    <property type="match status" value="1"/>
</dbReference>
<dbReference type="EMBL" id="RKHY01000001">
    <property type="protein sequence ID" value="ROS38491.1"/>
    <property type="molecule type" value="Genomic_DNA"/>
</dbReference>
<dbReference type="RefSeq" id="WP_167498972.1">
    <property type="nucleotide sequence ID" value="NZ_RKHY01000001.1"/>
</dbReference>
<dbReference type="InterPro" id="IPR042100">
    <property type="entry name" value="Bug_dom1"/>
</dbReference>
<keyword evidence="4" id="KW-1185">Reference proteome</keyword>
<protein>
    <submittedName>
        <fullName evidence="3">Tripartite-type tricarboxylate transporter receptor subunit TctC</fullName>
    </submittedName>
</protein>
<dbReference type="Gene3D" id="3.40.190.10">
    <property type="entry name" value="Periplasmic binding protein-like II"/>
    <property type="match status" value="1"/>
</dbReference>
<name>A0A3N2GPH1_9PSEU</name>